<evidence type="ECO:0000313" key="2">
    <source>
        <dbReference type="EMBL" id="CCV64460.1"/>
    </source>
</evidence>
<dbReference type="EMBL" id="FO681347">
    <property type="protein sequence ID" value="CCV64460.1"/>
    <property type="molecule type" value="Genomic_DNA"/>
</dbReference>
<accession>U4KQA0</accession>
<name>U4KQA0_ALTPJ</name>
<evidence type="ECO:0000313" key="3">
    <source>
        <dbReference type="Proteomes" id="UP000032740"/>
    </source>
</evidence>
<proteinExistence type="predicted"/>
<organism evidence="2 3">
    <name type="scientific">Alteracholeplasma palmae (strain ATCC 49389 / J233)</name>
    <name type="common">Acholeplasma palmae</name>
    <dbReference type="NCBI Taxonomy" id="1318466"/>
    <lineage>
        <taxon>Bacteria</taxon>
        <taxon>Bacillati</taxon>
        <taxon>Mycoplasmatota</taxon>
        <taxon>Mollicutes</taxon>
        <taxon>Acholeplasmatales</taxon>
        <taxon>Acholeplasmataceae</taxon>
        <taxon>Acholeplasma</taxon>
    </lineage>
</organism>
<protein>
    <submittedName>
        <fullName evidence="2">Uncharacterized protein</fullName>
    </submittedName>
</protein>
<dbReference type="AlphaFoldDB" id="U4KQA0"/>
<sequence length="103" mass="12055">MWHLFTEDSNFFVRIWEAIVNFFNQVGTKINEWLANTISFDQKMQGLYDTFIAPMPEIYKILGSIFILLLLVLGVISFIKKALKLFIVIIIIGVIIFLFMQFT</sequence>
<keyword evidence="1" id="KW-0472">Membrane</keyword>
<dbReference type="KEGG" id="apal:BN85408830"/>
<evidence type="ECO:0000256" key="1">
    <source>
        <dbReference type="SAM" id="Phobius"/>
    </source>
</evidence>
<dbReference type="Proteomes" id="UP000032740">
    <property type="component" value="Chromosome"/>
</dbReference>
<feature type="transmembrane region" description="Helical" evidence="1">
    <location>
        <begin position="58"/>
        <end position="78"/>
    </location>
</feature>
<feature type="transmembrane region" description="Helical" evidence="1">
    <location>
        <begin position="85"/>
        <end position="102"/>
    </location>
</feature>
<keyword evidence="1" id="KW-0812">Transmembrane</keyword>
<keyword evidence="1" id="KW-1133">Transmembrane helix</keyword>
<dbReference type="RefSeq" id="WP_026659855.1">
    <property type="nucleotide sequence ID" value="NC_022538.1"/>
</dbReference>
<dbReference type="STRING" id="1318466.BN85408830"/>
<reference evidence="2 3" key="1">
    <citation type="journal article" date="2013" name="J. Mol. Microbiol. Biotechnol.">
        <title>Analysis of the Complete Genomes of Acholeplasma brassicae , A. palmae and A. laidlawii and Their Comparison to the Obligate Parasites from ' Candidatus Phytoplasma'.</title>
        <authorList>
            <person name="Kube M."/>
            <person name="Siewert C."/>
            <person name="Migdoll A.M."/>
            <person name="Duduk B."/>
            <person name="Holz S."/>
            <person name="Rabus R."/>
            <person name="Seemuller E."/>
            <person name="Mitrovic J."/>
            <person name="Muller I."/>
            <person name="Buttner C."/>
            <person name="Reinhardt R."/>
        </authorList>
    </citation>
    <scope>NUCLEOTIDE SEQUENCE [LARGE SCALE GENOMIC DNA]</scope>
    <source>
        <strain evidence="2 3">J233</strain>
    </source>
</reference>
<gene>
    <name evidence="2" type="ORF">BN85408830</name>
</gene>
<dbReference type="HOGENOM" id="CLU_2257548_0_0_14"/>
<keyword evidence="3" id="KW-1185">Reference proteome</keyword>